<evidence type="ECO:0000313" key="6">
    <source>
        <dbReference type="EMBL" id="ELT96897.1"/>
    </source>
</evidence>
<feature type="compositionally biased region" description="Basic residues" evidence="1">
    <location>
        <begin position="1"/>
        <end position="11"/>
    </location>
</feature>
<name>R7TTG8_CAPTE</name>
<dbReference type="EMBL" id="KB308724">
    <property type="protein sequence ID" value="ELT96897.1"/>
    <property type="molecule type" value="Genomic_DNA"/>
</dbReference>
<feature type="domain" description="Integrator complex subunit 1 R3" evidence="3">
    <location>
        <begin position="1688"/>
        <end position="1846"/>
    </location>
</feature>
<dbReference type="Pfam" id="PF22929">
    <property type="entry name" value="INTS1_INTS2-bd"/>
    <property type="match status" value="2"/>
</dbReference>
<evidence type="ECO:0000259" key="2">
    <source>
        <dbReference type="Pfam" id="PF12432"/>
    </source>
</evidence>
<dbReference type="InterPro" id="IPR053966">
    <property type="entry name" value="INTS1_INTS2-bd"/>
</dbReference>
<dbReference type="Pfam" id="PF12432">
    <property type="entry name" value="INTS1_RP2B-bd"/>
    <property type="match status" value="1"/>
</dbReference>
<dbReference type="InterPro" id="IPR038902">
    <property type="entry name" value="INTS1"/>
</dbReference>
<dbReference type="STRING" id="283909.R7TTG8"/>
<dbReference type="Pfam" id="PF22927">
    <property type="entry name" value="INT1_R3"/>
    <property type="match status" value="1"/>
</dbReference>
<reference evidence="7" key="3">
    <citation type="submission" date="2015-06" db="UniProtKB">
        <authorList>
            <consortium name="EnsemblMetazoa"/>
        </authorList>
    </citation>
    <scope>IDENTIFICATION</scope>
</reference>
<dbReference type="PANTHER" id="PTHR21224:SF1">
    <property type="entry name" value="INTEGRATOR COMPLEX SUBUNIT 1"/>
    <property type="match status" value="1"/>
</dbReference>
<keyword evidence="8" id="KW-1185">Reference proteome</keyword>
<protein>
    <submittedName>
        <fullName evidence="6 7">Uncharacterized protein</fullName>
    </submittedName>
</protein>
<dbReference type="EMBL" id="AMQN01000266">
    <property type="status" value="NOT_ANNOTATED_CDS"/>
    <property type="molecule type" value="Genomic_DNA"/>
</dbReference>
<dbReference type="SUPFAM" id="SSF48371">
    <property type="entry name" value="ARM repeat"/>
    <property type="match status" value="1"/>
</dbReference>
<evidence type="ECO:0000259" key="5">
    <source>
        <dbReference type="Pfam" id="PF22929"/>
    </source>
</evidence>
<reference evidence="6 8" key="2">
    <citation type="journal article" date="2013" name="Nature">
        <title>Insights into bilaterian evolution from three spiralian genomes.</title>
        <authorList>
            <person name="Simakov O."/>
            <person name="Marletaz F."/>
            <person name="Cho S.J."/>
            <person name="Edsinger-Gonzales E."/>
            <person name="Havlak P."/>
            <person name="Hellsten U."/>
            <person name="Kuo D.H."/>
            <person name="Larsson T."/>
            <person name="Lv J."/>
            <person name="Arendt D."/>
            <person name="Savage R."/>
            <person name="Osoegawa K."/>
            <person name="de Jong P."/>
            <person name="Grimwood J."/>
            <person name="Chapman J.A."/>
            <person name="Shapiro H."/>
            <person name="Aerts A."/>
            <person name="Otillar R.P."/>
            <person name="Terry A.Y."/>
            <person name="Boore J.L."/>
            <person name="Grigoriev I.V."/>
            <person name="Lindberg D.R."/>
            <person name="Seaver E.C."/>
            <person name="Weisblat D.A."/>
            <person name="Putnam N.H."/>
            <person name="Rokhsar D.S."/>
        </authorList>
    </citation>
    <scope>NUCLEOTIDE SEQUENCE</scope>
    <source>
        <strain evidence="6 8">I ESC-2004</strain>
    </source>
</reference>
<dbReference type="InterPro" id="IPR022145">
    <property type="entry name" value="INTS1_RPB2-bd"/>
</dbReference>
<sequence length="2030" mass="228797">MFPKRQPKKGHLPTGEVFALGSKRQGGDADIKPPSSSSSSALASRKTLGSSSTSGQLPAKREPPSAPGASLLKKPRLHHQTFTPLGRGEAERRGSPTTQVYLYDELAKEVNSPENLLVAIEDACTKEDEDLIEALLCGGVKYLKVNRAKPDPTSFLTLMHLSKSRPSIFNTEVLIEAFCSLLKREVAMNFKAKGNALVSVLVCNVLASAFIDEENWPDNFIKVYLDDSLGDRVWVDRPDCRLFVENIQSAFNTKMPKLSMLSSDAGFKESSGGSPNPTTPMDDDDSLSAMPGALKSIIDVEMDSLIYPRYIYQQVSIETTVLDTLREHLSRRTDIGSRNLLRFMTAACGYPEVRSLAVQRLEMWLQNPKLTRAAQDLLMSVCMNCDQNSSQDVDVMSQISKIRMKTKNLINHYMLCIKELLTQHPENLRTLMTHTVINELSNSRNPNNLTLITVMFQFESDQSAKLLAEVFQDLLSHKEDYLRAVRSLFREICRVARQDINFTEFCLGLMQERTEKKFKDLDPTLKERMFLGIADLISLTILLCVTPGVREAASALVRGDHKDLEVLRAFQLQTAVIQRDAVWWLHTLVPTMYDPKAHDYCSCLRKVLFVEKADAYYKLDNWPSENDRGLLFRLVSEVPVQEDTLMRLLVMGLTRELHLAAVDALDMADRLVRRAALLHTEDFSVLQIERLELIDALLNLCAYRYPENISLPKGYQAPSLAISKLYWKAWSLLLIITAFNPQTFGMTAWENYPTLKCLMEMTMTNTFRFPPPTMASDDMQLEEIRQREKQTAEVEKQRILEFEVHLAAASSKQQITEANSLLLPQLTSMDPNGIGRKPPANVLEQLKTMHQTLKIGQLLCSSREPDFLLNIIQRQGASQSMPWLAELVEANDSSLDVLPVQCLCEFLLHGDPEATDVEEEDDRSGKRKKKKSKQDQLLCRLQHLLHSPTSETRAISEVLSYFFSRLSSQHSSTRQQAVKGLSMVLSQSHMEGVAMETEYYESPQACQIETDAASVCAYIVFLAEHTKTQTLQQLDELSFDMAQLIVERATLLNHMLPQEGIAQSPWLQDRAELVLTSMIGLFHHYLKMSQQTNENISWSSAQDQILLQWESGETATLNILVVQAIIILLTYGKPKRESAFLPLLEAWFPENGNMPSGFLVNTSEEALLLPDWLKLRMIRCHTGRLVDAALLDLDPSQLLLFVQSFGIPVPSMCKLLVCLDHAMAVDPTAMSQAVVDKAYMAQLVEVQHMRGATGGHVFHQMLLAACEPETEKMDVDLRPVLRKRALSQLMRSAEITDFSNMKEILKKIFDVIKISHPEKQSLYQALNKTMIKTDISQEILEALSQLLADSTSAVISGMKKYLHFSCPLLRSVISKKKSSPLLLMVMQELNRNLQDSHSALSNMVKTYLKSENKSATISPSTGTEDFATNTKQSLISRNANTELQMRVDLAKSISSRSTNEVVASLCGLLLDQSLPNSAHGLILDWLELLDPEVLSLSPEIQGKIVFQQRSITKKATCSHEPYMLAVLTHRCNWRSIHNALHVLLRSTANHSPSDVLDFLWALHHTPSIWQGSDRKPSKNHVPEDVLRLTASEIQAVVSYIIAEMRLDKDTDKVSPHRAQLLHRCCHRQKSLVEAAVNYLTAEIKAKRDAPKCHNLIMELYLEHRDVLNFVADGNFVMSLCSQDQFSQLDAVTNRMIITLATADRGKVAENKMYDANLACRKFATNHPVLMLRQLPMMAAQLQGRSQFAFHEMRQNNHLLLFTHVLGVMELLQPIIFQPAHHPALSEAFKAFFFLFKLHGTVRMVAPIVTKFLKFLHNFALADNQGASQIIRPYTTLLNDLTSTFPDLSPLRGLLAILSLPTHEEDNVQVGRVMTPVRPSSPNMASQFAPFRARLCSNSTEAVLEVLKEIDETSKRKVDILQHFVNDLQHLFLHLDDGCRSSAHALIMRYIRHNPSYATELRPVILQSLSSDNEAIILSALRNLPEYVVLAHDHAVELLMKAFSIGIQSKVDPGAFITDAIQQLNLENMTW</sequence>
<dbReference type="HOGENOM" id="CLU_001690_0_0_1"/>
<proteinExistence type="predicted"/>
<dbReference type="InterPro" id="IPR053964">
    <property type="entry name" value="INT1_R3"/>
</dbReference>
<feature type="region of interest" description="Disordered" evidence="1">
    <location>
        <begin position="265"/>
        <end position="285"/>
    </location>
</feature>
<evidence type="ECO:0000256" key="1">
    <source>
        <dbReference type="SAM" id="MobiDB-lite"/>
    </source>
</evidence>
<reference evidence="8" key="1">
    <citation type="submission" date="2012-12" db="EMBL/GenBank/DDBJ databases">
        <authorList>
            <person name="Hellsten U."/>
            <person name="Grimwood J."/>
            <person name="Chapman J.A."/>
            <person name="Shapiro H."/>
            <person name="Aerts A."/>
            <person name="Otillar R.P."/>
            <person name="Terry A.Y."/>
            <person name="Boore J.L."/>
            <person name="Simakov O."/>
            <person name="Marletaz F."/>
            <person name="Cho S.-J."/>
            <person name="Edsinger-Gonzales E."/>
            <person name="Havlak P."/>
            <person name="Kuo D.-H."/>
            <person name="Larsson T."/>
            <person name="Lv J."/>
            <person name="Arendt D."/>
            <person name="Savage R."/>
            <person name="Osoegawa K."/>
            <person name="de Jong P."/>
            <person name="Lindberg D.R."/>
            <person name="Seaver E.C."/>
            <person name="Weisblat D.A."/>
            <person name="Putnam N.H."/>
            <person name="Grigoriev I.V."/>
            <person name="Rokhsar D.S."/>
        </authorList>
    </citation>
    <scope>NUCLEOTIDE SEQUENCE</scope>
    <source>
        <strain evidence="8">I ESC-2004</strain>
    </source>
</reference>
<organism evidence="6">
    <name type="scientific">Capitella teleta</name>
    <name type="common">Polychaete worm</name>
    <dbReference type="NCBI Taxonomy" id="283909"/>
    <lineage>
        <taxon>Eukaryota</taxon>
        <taxon>Metazoa</taxon>
        <taxon>Spiralia</taxon>
        <taxon>Lophotrochozoa</taxon>
        <taxon>Annelida</taxon>
        <taxon>Polychaeta</taxon>
        <taxon>Sedentaria</taxon>
        <taxon>Scolecida</taxon>
        <taxon>Capitellidae</taxon>
        <taxon>Capitella</taxon>
    </lineage>
</organism>
<dbReference type="InterPro" id="IPR053965">
    <property type="entry name" value="INTS1_R4"/>
</dbReference>
<evidence type="ECO:0000313" key="7">
    <source>
        <dbReference type="EnsemblMetazoa" id="CapteP224526"/>
    </source>
</evidence>
<dbReference type="InterPro" id="IPR016024">
    <property type="entry name" value="ARM-type_fold"/>
</dbReference>
<dbReference type="PANTHER" id="PTHR21224">
    <property type="entry name" value="INTEGRATOR COMPLEX SUBUNIT 1"/>
    <property type="match status" value="1"/>
</dbReference>
<feature type="domain" description="Integrator complex subunit 1 INTS2-binding" evidence="5">
    <location>
        <begin position="957"/>
        <end position="996"/>
    </location>
</feature>
<feature type="domain" description="Integrator complex subunit 1 R4" evidence="4">
    <location>
        <begin position="1897"/>
        <end position="1990"/>
    </location>
</feature>
<dbReference type="EnsemblMetazoa" id="CapteT224526">
    <property type="protein sequence ID" value="CapteP224526"/>
    <property type="gene ID" value="CapteG224526"/>
</dbReference>
<feature type="compositionally biased region" description="Low complexity" evidence="1">
    <location>
        <begin position="35"/>
        <end position="44"/>
    </location>
</feature>
<dbReference type="Proteomes" id="UP000014760">
    <property type="component" value="Unassembled WGS sequence"/>
</dbReference>
<gene>
    <name evidence="6" type="ORF">CAPTEDRAFT_224526</name>
</gene>
<dbReference type="OMA" id="CSEFRFY"/>
<evidence type="ECO:0000259" key="4">
    <source>
        <dbReference type="Pfam" id="PF22928"/>
    </source>
</evidence>
<feature type="region of interest" description="Disordered" evidence="1">
    <location>
        <begin position="1"/>
        <end position="95"/>
    </location>
</feature>
<accession>R7TTG8</accession>
<evidence type="ECO:0000313" key="8">
    <source>
        <dbReference type="Proteomes" id="UP000014760"/>
    </source>
</evidence>
<dbReference type="GO" id="GO:0032039">
    <property type="term" value="C:integrator complex"/>
    <property type="evidence" value="ECO:0007669"/>
    <property type="project" value="InterPro"/>
</dbReference>
<dbReference type="GO" id="GO:0034474">
    <property type="term" value="P:U2 snRNA 3'-end processing"/>
    <property type="evidence" value="ECO:0007669"/>
    <property type="project" value="InterPro"/>
</dbReference>
<dbReference type="Pfam" id="PF22928">
    <property type="entry name" value="INTS1_R4"/>
    <property type="match status" value="1"/>
</dbReference>
<dbReference type="OrthoDB" id="19938at2759"/>
<feature type="domain" description="Integrator complex subunit 1 RPB2-binding" evidence="2">
    <location>
        <begin position="316"/>
        <end position="468"/>
    </location>
</feature>
<evidence type="ECO:0000259" key="3">
    <source>
        <dbReference type="Pfam" id="PF22927"/>
    </source>
</evidence>
<dbReference type="FunCoup" id="R7TTG8">
    <property type="interactions" value="1008"/>
</dbReference>
<feature type="domain" description="Integrator complex subunit 1 INTS2-binding" evidence="5">
    <location>
        <begin position="1004"/>
        <end position="1258"/>
    </location>
</feature>
<feature type="compositionally biased region" description="Polar residues" evidence="1">
    <location>
        <begin position="47"/>
        <end position="56"/>
    </location>
</feature>